<reference evidence="4 6" key="1">
    <citation type="journal article" date="2012" name="Nat. Biotechnol.">
        <title>Draft genome sequence of pigeonpea (Cajanus cajan), an orphan legume crop of resource-poor farmers.</title>
        <authorList>
            <person name="Varshney R.K."/>
            <person name="Chen W."/>
            <person name="Li Y."/>
            <person name="Bharti A.K."/>
            <person name="Saxena R.K."/>
            <person name="Schlueter J.A."/>
            <person name="Donoghue M.T."/>
            <person name="Azam S."/>
            <person name="Fan G."/>
            <person name="Whaley A.M."/>
            <person name="Farmer A.D."/>
            <person name="Sheridan J."/>
            <person name="Iwata A."/>
            <person name="Tuteja R."/>
            <person name="Penmetsa R.V."/>
            <person name="Wu W."/>
            <person name="Upadhyaya H.D."/>
            <person name="Yang S.P."/>
            <person name="Shah T."/>
            <person name="Saxena K.B."/>
            <person name="Michael T."/>
            <person name="McCombie W.R."/>
            <person name="Yang B."/>
            <person name="Zhang G."/>
            <person name="Yang H."/>
            <person name="Wang J."/>
            <person name="Spillane C."/>
            <person name="Cook D.R."/>
            <person name="May G.D."/>
            <person name="Xu X."/>
            <person name="Jackson S.A."/>
        </authorList>
    </citation>
    <scope>NUCLEOTIDE SEQUENCE [LARGE SCALE GENOMIC DNA]</scope>
    <source>
        <strain evidence="6">cv. Asha</strain>
    </source>
</reference>
<dbReference type="Gene3D" id="3.90.25.10">
    <property type="entry name" value="UDP-galactose 4-epimerase, domain 1"/>
    <property type="match status" value="2"/>
</dbReference>
<evidence type="ECO:0000313" key="4">
    <source>
        <dbReference type="EMBL" id="KYP35328.1"/>
    </source>
</evidence>
<dbReference type="PANTHER" id="PTHR43000">
    <property type="entry name" value="DTDP-D-GLUCOSE 4,6-DEHYDRATASE-RELATED"/>
    <property type="match status" value="1"/>
</dbReference>
<evidence type="ECO:0000259" key="3">
    <source>
        <dbReference type="Pfam" id="PF01370"/>
    </source>
</evidence>
<evidence type="ECO:0000313" key="5">
    <source>
        <dbReference type="EMBL" id="KYP47992.1"/>
    </source>
</evidence>
<dbReference type="STRING" id="3821.A0A151QY99"/>
<accession>A0A151QY99</accession>
<dbReference type="AlphaFoldDB" id="A0A151QY99"/>
<comment type="similarity">
    <text evidence="1">Belongs to the NAD(P)-dependent epimerase/dehydratase family.</text>
</comment>
<dbReference type="Gramene" id="C.cajan_42221.t">
    <property type="protein sequence ID" value="C.cajan_42221.t"/>
    <property type="gene ID" value="C.cajan_42221"/>
</dbReference>
<evidence type="ECO:0000256" key="2">
    <source>
        <dbReference type="SAM" id="MobiDB-lite"/>
    </source>
</evidence>
<keyword evidence="6" id="KW-1185">Reference proteome</keyword>
<dbReference type="Pfam" id="PF01370">
    <property type="entry name" value="Epimerase"/>
    <property type="match status" value="1"/>
</dbReference>
<dbReference type="InterPro" id="IPR001509">
    <property type="entry name" value="Epimerase_deHydtase"/>
</dbReference>
<evidence type="ECO:0000313" key="6">
    <source>
        <dbReference type="Proteomes" id="UP000075243"/>
    </source>
</evidence>
<organism evidence="4 6">
    <name type="scientific">Cajanus cajan</name>
    <name type="common">Pigeon pea</name>
    <name type="synonym">Cajanus indicus</name>
    <dbReference type="NCBI Taxonomy" id="3821"/>
    <lineage>
        <taxon>Eukaryota</taxon>
        <taxon>Viridiplantae</taxon>
        <taxon>Streptophyta</taxon>
        <taxon>Embryophyta</taxon>
        <taxon>Tracheophyta</taxon>
        <taxon>Spermatophyta</taxon>
        <taxon>Magnoliopsida</taxon>
        <taxon>eudicotyledons</taxon>
        <taxon>Gunneridae</taxon>
        <taxon>Pentapetalae</taxon>
        <taxon>rosids</taxon>
        <taxon>fabids</taxon>
        <taxon>Fabales</taxon>
        <taxon>Fabaceae</taxon>
        <taxon>Papilionoideae</taxon>
        <taxon>50 kb inversion clade</taxon>
        <taxon>NPAAA clade</taxon>
        <taxon>indigoferoid/millettioid clade</taxon>
        <taxon>Phaseoleae</taxon>
        <taxon>Cajanus</taxon>
    </lineage>
</organism>
<feature type="region of interest" description="Disordered" evidence="2">
    <location>
        <begin position="60"/>
        <end position="82"/>
    </location>
</feature>
<proteinExistence type="inferred from homology"/>
<protein>
    <recommendedName>
        <fullName evidence="3">NAD-dependent epimerase/dehydratase domain-containing protein</fullName>
    </recommendedName>
</protein>
<dbReference type="EMBL" id="KQ483511">
    <property type="protein sequence ID" value="KYP47992.1"/>
    <property type="molecule type" value="Genomic_DNA"/>
</dbReference>
<dbReference type="Proteomes" id="UP000075243">
    <property type="component" value="Unassembled WGS sequence"/>
</dbReference>
<feature type="domain" description="NAD-dependent epimerase/dehydratase" evidence="3">
    <location>
        <begin position="160"/>
        <end position="313"/>
    </location>
</feature>
<dbReference type="OMA" id="GRRTWIS"/>
<gene>
    <name evidence="5" type="ORF">KK1_030350</name>
    <name evidence="4" type="ORF">KK1_043644</name>
</gene>
<evidence type="ECO:0000256" key="1">
    <source>
        <dbReference type="ARBA" id="ARBA00007637"/>
    </source>
</evidence>
<name>A0A151QY99_CAJCA</name>
<dbReference type="Gramene" id="C.cajan_31369.t">
    <property type="protein sequence ID" value="C.cajan_31369.t"/>
    <property type="gene ID" value="C.cajan_31369"/>
</dbReference>
<feature type="compositionally biased region" description="Polar residues" evidence="2">
    <location>
        <begin position="65"/>
        <end position="80"/>
    </location>
</feature>
<sequence>MAQLLSSSCSLTICSRNKPYLKSFNQCSMPFSITVATNISKPTLRRLFLQEQKRRKGSVVAHAASISTSQKTPVQTSSGDPSKAQRVMVIGGDGYCGWATALHLSNKGYEVAIVDSLVRRLFDHQLGLDSLTPITSIQNRLQCWKSLTGKYSMIDREQCHLVKLGTMGEYGTPNIDIEEGYITITHNGRTDTLPYPKQASSFYHLSKVHDSHNIAFTCKAWGIRATDLNQGVVYGVRTDETALHEELYNRFDYDGIFGTALNRFCVQAAVGHPLTVYGKGGQTRGFLDIRDTVQCVELAIANPAKPGEFRVFNQFTEQFSVNQLASLVTKAGEKLGLDVKTIHVPNPRVEAEEHYYNCKNTKLVDLGLRPHFLSDSLLDSLLNFAIQYKDRVDTKQIMPSVSWKKIGVKTKTVTA</sequence>
<dbReference type="EMBL" id="KQ484400">
    <property type="protein sequence ID" value="KYP35328.1"/>
    <property type="molecule type" value="Genomic_DNA"/>
</dbReference>
<dbReference type="SUPFAM" id="SSF51735">
    <property type="entry name" value="NAD(P)-binding Rossmann-fold domains"/>
    <property type="match status" value="1"/>
</dbReference>
<dbReference type="InterPro" id="IPR036291">
    <property type="entry name" value="NAD(P)-bd_dom_sf"/>
</dbReference>
<dbReference type="Gene3D" id="3.40.50.720">
    <property type="entry name" value="NAD(P)-binding Rossmann-like Domain"/>
    <property type="match status" value="1"/>
</dbReference>